<dbReference type="InterPro" id="IPR013324">
    <property type="entry name" value="RNA_pol_sigma_r3/r4-like"/>
</dbReference>
<evidence type="ECO:0000256" key="4">
    <source>
        <dbReference type="ARBA" id="ARBA00023163"/>
    </source>
</evidence>
<evidence type="ECO:0000259" key="7">
    <source>
        <dbReference type="Pfam" id="PF04545"/>
    </source>
</evidence>
<dbReference type="InterPro" id="IPR007630">
    <property type="entry name" value="RNA_pol_sigma70_r4"/>
</dbReference>
<keyword evidence="9" id="KW-1185">Reference proteome</keyword>
<dbReference type="Gene3D" id="1.20.140.160">
    <property type="match status" value="1"/>
</dbReference>
<evidence type="ECO:0000259" key="5">
    <source>
        <dbReference type="Pfam" id="PF04539"/>
    </source>
</evidence>
<dbReference type="RefSeq" id="WP_284284503.1">
    <property type="nucleotide sequence ID" value="NZ_BSUJ01000001.1"/>
</dbReference>
<keyword evidence="2" id="KW-0731">Sigma factor</keyword>
<dbReference type="InterPro" id="IPR007624">
    <property type="entry name" value="RNA_pol_sigma70_r3"/>
</dbReference>
<sequence length="261" mass="29149">MHDLPADERGRIYQRVVNAYLPFARGLASRYRFRGEPSEDLEQVASLGLVLAIVRFDPSKGATLADFAAPTITGELRKHFRDRCWLVRPPRRLQELRPRLREVQQELEQSLRRQPTLDEVADTLGVPVTTIAEIERAATGYEPVSLETPLGSAADAATLGEILPDAEDDLSRLVDQITVHSLLTCLTDRQRRIVQLRYFQEKTQQEIADELGVSQVQVSRLLSQILARLREAAETVGEQCPNGDCSCEGNVSEHARSPAIA</sequence>
<evidence type="ECO:0000313" key="9">
    <source>
        <dbReference type="Proteomes" id="UP001157109"/>
    </source>
</evidence>
<protein>
    <submittedName>
        <fullName evidence="8">RNA polymerase sigma factor</fullName>
    </submittedName>
</protein>
<reference evidence="9" key="1">
    <citation type="journal article" date="2019" name="Int. J. Syst. Evol. Microbiol.">
        <title>The Global Catalogue of Microorganisms (GCM) 10K type strain sequencing project: providing services to taxonomists for standard genome sequencing and annotation.</title>
        <authorList>
            <consortium name="The Broad Institute Genomics Platform"/>
            <consortium name="The Broad Institute Genome Sequencing Center for Infectious Disease"/>
            <person name="Wu L."/>
            <person name="Ma J."/>
        </authorList>
    </citation>
    <scope>NUCLEOTIDE SEQUENCE [LARGE SCALE GENOMIC DNA]</scope>
    <source>
        <strain evidence="9">NBRC 105830</strain>
    </source>
</reference>
<evidence type="ECO:0000259" key="6">
    <source>
        <dbReference type="Pfam" id="PF04542"/>
    </source>
</evidence>
<dbReference type="PRINTS" id="PR00046">
    <property type="entry name" value="SIGMA70FCT"/>
</dbReference>
<evidence type="ECO:0000313" key="8">
    <source>
        <dbReference type="EMBL" id="GMA19878.1"/>
    </source>
</evidence>
<comment type="caution">
    <text evidence="8">The sequence shown here is derived from an EMBL/GenBank/DDBJ whole genome shotgun (WGS) entry which is preliminary data.</text>
</comment>
<evidence type="ECO:0000256" key="3">
    <source>
        <dbReference type="ARBA" id="ARBA00023125"/>
    </source>
</evidence>
<dbReference type="Gene3D" id="1.20.120.1810">
    <property type="match status" value="1"/>
</dbReference>
<proteinExistence type="predicted"/>
<dbReference type="InterPro" id="IPR013325">
    <property type="entry name" value="RNA_pol_sigma_r2"/>
</dbReference>
<evidence type="ECO:0000256" key="1">
    <source>
        <dbReference type="ARBA" id="ARBA00023015"/>
    </source>
</evidence>
<dbReference type="InterPro" id="IPR007627">
    <property type="entry name" value="RNA_pol_sigma70_r2"/>
</dbReference>
<dbReference type="NCBIfam" id="TIGR02937">
    <property type="entry name" value="sigma70-ECF"/>
    <property type="match status" value="1"/>
</dbReference>
<dbReference type="EMBL" id="BSUJ01000001">
    <property type="protein sequence ID" value="GMA19878.1"/>
    <property type="molecule type" value="Genomic_DNA"/>
</dbReference>
<dbReference type="InterPro" id="IPR014284">
    <property type="entry name" value="RNA_pol_sigma-70_dom"/>
</dbReference>
<dbReference type="Proteomes" id="UP001157109">
    <property type="component" value="Unassembled WGS sequence"/>
</dbReference>
<keyword evidence="1" id="KW-0805">Transcription regulation</keyword>
<dbReference type="Pfam" id="PF04539">
    <property type="entry name" value="Sigma70_r3"/>
    <property type="match status" value="1"/>
</dbReference>
<dbReference type="SUPFAM" id="SSF88946">
    <property type="entry name" value="Sigma2 domain of RNA polymerase sigma factors"/>
    <property type="match status" value="1"/>
</dbReference>
<dbReference type="CDD" id="cd06171">
    <property type="entry name" value="Sigma70_r4"/>
    <property type="match status" value="1"/>
</dbReference>
<dbReference type="SUPFAM" id="SSF88659">
    <property type="entry name" value="Sigma3 and sigma4 domains of RNA polymerase sigma factors"/>
    <property type="match status" value="2"/>
</dbReference>
<evidence type="ECO:0000256" key="2">
    <source>
        <dbReference type="ARBA" id="ARBA00023082"/>
    </source>
</evidence>
<dbReference type="InterPro" id="IPR000943">
    <property type="entry name" value="RNA_pol_sigma70"/>
</dbReference>
<dbReference type="PANTHER" id="PTHR30385:SF4">
    <property type="entry name" value="RNA POLYMERASE SIGMA-E FACTOR"/>
    <property type="match status" value="1"/>
</dbReference>
<accession>A0ABQ6HP57</accession>
<feature type="domain" description="RNA polymerase sigma-70 region 3" evidence="5">
    <location>
        <begin position="95"/>
        <end position="167"/>
    </location>
</feature>
<feature type="domain" description="RNA polymerase sigma-70 region 2" evidence="6">
    <location>
        <begin position="17"/>
        <end position="83"/>
    </location>
</feature>
<gene>
    <name evidence="8" type="ORF">GCM10025862_18990</name>
</gene>
<dbReference type="Pfam" id="PF04545">
    <property type="entry name" value="Sigma70_r4"/>
    <property type="match status" value="1"/>
</dbReference>
<dbReference type="PANTHER" id="PTHR30385">
    <property type="entry name" value="SIGMA FACTOR F FLAGELLAR"/>
    <property type="match status" value="1"/>
</dbReference>
<keyword evidence="4" id="KW-0804">Transcription</keyword>
<keyword evidence="3" id="KW-0238">DNA-binding</keyword>
<name>A0ABQ6HP57_9MICO</name>
<dbReference type="Pfam" id="PF04542">
    <property type="entry name" value="Sigma70_r2"/>
    <property type="match status" value="1"/>
</dbReference>
<feature type="domain" description="RNA polymerase sigma-70 region 4" evidence="7">
    <location>
        <begin position="183"/>
        <end position="231"/>
    </location>
</feature>
<organism evidence="8 9">
    <name type="scientific">Arsenicicoccus piscis</name>
    <dbReference type="NCBI Taxonomy" id="673954"/>
    <lineage>
        <taxon>Bacteria</taxon>
        <taxon>Bacillati</taxon>
        <taxon>Actinomycetota</taxon>
        <taxon>Actinomycetes</taxon>
        <taxon>Micrococcales</taxon>
        <taxon>Intrasporangiaceae</taxon>
        <taxon>Arsenicicoccus</taxon>
    </lineage>
</organism>